<sequence>MDQKADWHPPTGACNLHSFDGAVHNPRDLWAAPRMTSENDNATLQWAARDGSDCESTWRLDINSSNLRAVPRMASQHDNCASQRAMPHVRQFVPLSDPSEASWSERMLDLFPCRRFLLSKQCDSSGH</sequence>
<evidence type="ECO:0000313" key="2">
    <source>
        <dbReference type="EMBL" id="CAL4772595.1"/>
    </source>
</evidence>
<evidence type="ECO:0000313" key="3">
    <source>
        <dbReference type="Proteomes" id="UP001152797"/>
    </source>
</evidence>
<reference evidence="2 3" key="2">
    <citation type="submission" date="2024-05" db="EMBL/GenBank/DDBJ databases">
        <authorList>
            <person name="Chen Y."/>
            <person name="Shah S."/>
            <person name="Dougan E. K."/>
            <person name="Thang M."/>
            <person name="Chan C."/>
        </authorList>
    </citation>
    <scope>NUCLEOTIDE SEQUENCE [LARGE SCALE GENOMIC DNA]</scope>
</reference>
<proteinExistence type="predicted"/>
<reference evidence="1" key="1">
    <citation type="submission" date="2022-10" db="EMBL/GenBank/DDBJ databases">
        <authorList>
            <person name="Chen Y."/>
            <person name="Dougan E. K."/>
            <person name="Chan C."/>
            <person name="Rhodes N."/>
            <person name="Thang M."/>
        </authorList>
    </citation>
    <scope>NUCLEOTIDE SEQUENCE</scope>
</reference>
<organism evidence="1">
    <name type="scientific">Cladocopium goreaui</name>
    <dbReference type="NCBI Taxonomy" id="2562237"/>
    <lineage>
        <taxon>Eukaryota</taxon>
        <taxon>Sar</taxon>
        <taxon>Alveolata</taxon>
        <taxon>Dinophyceae</taxon>
        <taxon>Suessiales</taxon>
        <taxon>Symbiodiniaceae</taxon>
        <taxon>Cladocopium</taxon>
    </lineage>
</organism>
<dbReference type="EMBL" id="CAMXCT010000976">
    <property type="protein sequence ID" value="CAI3985283.1"/>
    <property type="molecule type" value="Genomic_DNA"/>
</dbReference>
<dbReference type="EMBL" id="CAMXCT020000976">
    <property type="protein sequence ID" value="CAL1138658.1"/>
    <property type="molecule type" value="Genomic_DNA"/>
</dbReference>
<comment type="caution">
    <text evidence="1">The sequence shown here is derived from an EMBL/GenBank/DDBJ whole genome shotgun (WGS) entry which is preliminary data.</text>
</comment>
<name>A0A9P1C700_9DINO</name>
<protein>
    <submittedName>
        <fullName evidence="1">Uncharacterized protein</fullName>
    </submittedName>
</protein>
<dbReference type="Proteomes" id="UP001152797">
    <property type="component" value="Unassembled WGS sequence"/>
</dbReference>
<dbReference type="AlphaFoldDB" id="A0A9P1C700"/>
<accession>A0A9P1C700</accession>
<dbReference type="EMBL" id="CAMXCT030000976">
    <property type="protein sequence ID" value="CAL4772595.1"/>
    <property type="molecule type" value="Genomic_DNA"/>
</dbReference>
<gene>
    <name evidence="1" type="ORF">C1SCF055_LOCUS12750</name>
</gene>
<keyword evidence="3" id="KW-1185">Reference proteome</keyword>
<evidence type="ECO:0000313" key="1">
    <source>
        <dbReference type="EMBL" id="CAI3985283.1"/>
    </source>
</evidence>